<keyword evidence="3" id="KW-0479">Metal-binding</keyword>
<evidence type="ECO:0000256" key="1">
    <source>
        <dbReference type="ARBA" id="ARBA00001913"/>
    </source>
</evidence>
<dbReference type="InterPro" id="IPR017850">
    <property type="entry name" value="Alkaline_phosphatase_core_sf"/>
</dbReference>
<comment type="cofactor">
    <cofactor evidence="1">
        <name>Ca(2+)</name>
        <dbReference type="ChEBI" id="CHEBI:29108"/>
    </cofactor>
</comment>
<evidence type="ECO:0000256" key="2">
    <source>
        <dbReference type="ARBA" id="ARBA00008779"/>
    </source>
</evidence>
<proteinExistence type="inferred from homology"/>
<dbReference type="AlphaFoldDB" id="A0A6C2UD16"/>
<dbReference type="CDD" id="cd16030">
    <property type="entry name" value="iduronate-2-sulfatase"/>
    <property type="match status" value="1"/>
</dbReference>
<keyword evidence="6" id="KW-0106">Calcium</keyword>
<dbReference type="Proteomes" id="UP000346198">
    <property type="component" value="Unassembled WGS sequence"/>
</dbReference>
<keyword evidence="4 7" id="KW-0732">Signal</keyword>
<organism evidence="9 10">
    <name type="scientific">Pontiella sulfatireligans</name>
    <dbReference type="NCBI Taxonomy" id="2750658"/>
    <lineage>
        <taxon>Bacteria</taxon>
        <taxon>Pseudomonadati</taxon>
        <taxon>Kiritimatiellota</taxon>
        <taxon>Kiritimatiellia</taxon>
        <taxon>Kiritimatiellales</taxon>
        <taxon>Pontiellaceae</taxon>
        <taxon>Pontiella</taxon>
    </lineage>
</organism>
<dbReference type="InterPro" id="IPR035874">
    <property type="entry name" value="IDS"/>
</dbReference>
<dbReference type="GO" id="GO:0004423">
    <property type="term" value="F:iduronate-2-sulfatase activity"/>
    <property type="evidence" value="ECO:0007669"/>
    <property type="project" value="InterPro"/>
</dbReference>
<feature type="chain" id="PRO_5029018145" evidence="7">
    <location>
        <begin position="34"/>
        <end position="496"/>
    </location>
</feature>
<evidence type="ECO:0000256" key="7">
    <source>
        <dbReference type="SAM" id="SignalP"/>
    </source>
</evidence>
<accession>A0A6C2UD16</accession>
<name>A0A6C2UD16_9BACT</name>
<comment type="similarity">
    <text evidence="2">Belongs to the sulfatase family.</text>
</comment>
<dbReference type="PANTHER" id="PTHR45953">
    <property type="entry name" value="IDURONATE 2-SULFATASE"/>
    <property type="match status" value="1"/>
</dbReference>
<evidence type="ECO:0000256" key="6">
    <source>
        <dbReference type="ARBA" id="ARBA00022837"/>
    </source>
</evidence>
<dbReference type="SUPFAM" id="SSF53649">
    <property type="entry name" value="Alkaline phosphatase-like"/>
    <property type="match status" value="1"/>
</dbReference>
<keyword evidence="10" id="KW-1185">Reference proteome</keyword>
<gene>
    <name evidence="9" type="ORF">SCARR_00065</name>
</gene>
<protein>
    <submittedName>
        <fullName evidence="9">Arylsulfatase</fullName>
    </submittedName>
</protein>
<feature type="domain" description="Sulfatase N-terminal" evidence="8">
    <location>
        <begin position="36"/>
        <end position="393"/>
    </location>
</feature>
<evidence type="ECO:0000256" key="5">
    <source>
        <dbReference type="ARBA" id="ARBA00022801"/>
    </source>
</evidence>
<dbReference type="RefSeq" id="WP_136059554.1">
    <property type="nucleotide sequence ID" value="NZ_CAAHFH010000001.1"/>
</dbReference>
<evidence type="ECO:0000256" key="4">
    <source>
        <dbReference type="ARBA" id="ARBA00022729"/>
    </source>
</evidence>
<dbReference type="Gene3D" id="3.40.720.10">
    <property type="entry name" value="Alkaline Phosphatase, subunit A"/>
    <property type="match status" value="1"/>
</dbReference>
<evidence type="ECO:0000259" key="8">
    <source>
        <dbReference type="Pfam" id="PF00884"/>
    </source>
</evidence>
<dbReference type="EMBL" id="CAAHFH010000001">
    <property type="protein sequence ID" value="VGO18015.1"/>
    <property type="molecule type" value="Genomic_DNA"/>
</dbReference>
<evidence type="ECO:0000313" key="9">
    <source>
        <dbReference type="EMBL" id="VGO18015.1"/>
    </source>
</evidence>
<dbReference type="GO" id="GO:0005737">
    <property type="term" value="C:cytoplasm"/>
    <property type="evidence" value="ECO:0007669"/>
    <property type="project" value="TreeGrafter"/>
</dbReference>
<dbReference type="InterPro" id="IPR000917">
    <property type="entry name" value="Sulfatase_N"/>
</dbReference>
<evidence type="ECO:0000256" key="3">
    <source>
        <dbReference type="ARBA" id="ARBA00022723"/>
    </source>
</evidence>
<keyword evidence="5" id="KW-0378">Hydrolase</keyword>
<dbReference type="PANTHER" id="PTHR45953:SF1">
    <property type="entry name" value="IDURONATE 2-SULFATASE"/>
    <property type="match status" value="1"/>
</dbReference>
<feature type="signal peptide" evidence="7">
    <location>
        <begin position="1"/>
        <end position="33"/>
    </location>
</feature>
<dbReference type="Pfam" id="PF00884">
    <property type="entry name" value="Sulfatase"/>
    <property type="match status" value="1"/>
</dbReference>
<sequence>MNNFHDQTTYRKRLATGIFLSLLASLLMTVAQADRPNVLFIAVDDLRPRLGCMGDAHAISPNIDQLADQGFLFKQAFCQAAACFPSRVSVLSGFRPESIGMTGTFESEKVPAGTIALPRQFKQHGYTTVMAGKVWHNSNDDTGGWTRIRDDHGIRGGYSPGYQLKSNQDSVQNYLKSDKLPLELPRSESCEMIDYPDDLAPDGVIAQIGIDELQKLSQDNKPFFLALGFYRPHLPYTPPKKYWDLFDPDTLPVPNFNPVQNGLQEWSSHELRRYGDIPNEGDLVPGSEVFSAEKARQLMHGYYASVAFADSQIGRVLNELKRLKLNENTIVVLWSDNGFSSGDHSWWGKYTNLRTSTQIALMISVPGKKKGVESSAFVELVDLYPTLCELTGIAKPDWLEGTSFAPLLDQPDRPWKEAVFTTAHGRVPAIRTRDYLLTIHKRNKTPGGSSYELFDLRKDPNETINVVDNPEYAPTVEKLLKQYQAGWKAAQPKGMK</sequence>
<dbReference type="PROSITE" id="PS00149">
    <property type="entry name" value="SULFATASE_2"/>
    <property type="match status" value="1"/>
</dbReference>
<dbReference type="InterPro" id="IPR024607">
    <property type="entry name" value="Sulfatase_CS"/>
</dbReference>
<dbReference type="GO" id="GO:0046872">
    <property type="term" value="F:metal ion binding"/>
    <property type="evidence" value="ECO:0007669"/>
    <property type="project" value="UniProtKB-KW"/>
</dbReference>
<evidence type="ECO:0000313" key="10">
    <source>
        <dbReference type="Proteomes" id="UP000346198"/>
    </source>
</evidence>
<reference evidence="9 10" key="1">
    <citation type="submission" date="2019-04" db="EMBL/GenBank/DDBJ databases">
        <authorList>
            <person name="Van Vliet M D."/>
        </authorList>
    </citation>
    <scope>NUCLEOTIDE SEQUENCE [LARGE SCALE GENOMIC DNA]</scope>
    <source>
        <strain evidence="9 10">F21</strain>
    </source>
</reference>